<name>A0ABV8CRF9_9GAMM</name>
<dbReference type="SUPFAM" id="SSF51735">
    <property type="entry name" value="NAD(P)-binding Rossmann-fold domains"/>
    <property type="match status" value="1"/>
</dbReference>
<dbReference type="Gene3D" id="3.30.360.10">
    <property type="entry name" value="Dihydrodipicolinate Reductase, domain 2"/>
    <property type="match status" value="1"/>
</dbReference>
<comment type="caution">
    <text evidence="2">The sequence shown here is derived from an EMBL/GenBank/DDBJ whole genome shotgun (WGS) entry which is preliminary data.</text>
</comment>
<sequence>MRAVVVGANWGLVHVYALRAAGVEVIGLAGRNQDELSGLALQHEIPHVLDSYPAIRELAPDLVTLATPAAAHLEGLQALRDMAVICEKPLFGAQGGEEALQALGNTLWVNYAFAFLQPAQQLLSLRGRLGRVHAVEMTCEYELPRTFSVQQGWFEVGSHPLSFLTLLCGEPRWDAHCRRDGDVLHCSLGGIPAQLQCKERSGQQGIAQQLRLHTDAGLVELSGAFRNGQPWHYAPLRLAGSELCPATRLGEDAWIQANQRCIATMVRHLAGELSYLQAVQAGLFPASRAWPIDRLLIEAWR</sequence>
<reference evidence="3" key="1">
    <citation type="journal article" date="2019" name="Int. J. Syst. Evol. Microbiol.">
        <title>The Global Catalogue of Microorganisms (GCM) 10K type strain sequencing project: providing services to taxonomists for standard genome sequencing and annotation.</title>
        <authorList>
            <consortium name="The Broad Institute Genomics Platform"/>
            <consortium name="The Broad Institute Genome Sequencing Center for Infectious Disease"/>
            <person name="Wu L."/>
            <person name="Ma J."/>
        </authorList>
    </citation>
    <scope>NUCLEOTIDE SEQUENCE [LARGE SCALE GENOMIC DNA]</scope>
    <source>
        <strain evidence="3">CCUG 54939</strain>
    </source>
</reference>
<evidence type="ECO:0000313" key="3">
    <source>
        <dbReference type="Proteomes" id="UP001595692"/>
    </source>
</evidence>
<dbReference type="InterPro" id="IPR000683">
    <property type="entry name" value="Gfo/Idh/MocA-like_OxRdtase_N"/>
</dbReference>
<feature type="domain" description="Gfo/Idh/MocA-like oxidoreductase N-terminal" evidence="1">
    <location>
        <begin position="2"/>
        <end position="101"/>
    </location>
</feature>
<organism evidence="2 3">
    <name type="scientific">Pseudaeromonas sharmana</name>
    <dbReference type="NCBI Taxonomy" id="328412"/>
    <lineage>
        <taxon>Bacteria</taxon>
        <taxon>Pseudomonadati</taxon>
        <taxon>Pseudomonadota</taxon>
        <taxon>Gammaproteobacteria</taxon>
        <taxon>Aeromonadales</taxon>
        <taxon>Aeromonadaceae</taxon>
        <taxon>Pseudaeromonas</taxon>
    </lineage>
</organism>
<dbReference type="Pfam" id="PF01408">
    <property type="entry name" value="GFO_IDH_MocA"/>
    <property type="match status" value="1"/>
</dbReference>
<keyword evidence="3" id="KW-1185">Reference proteome</keyword>
<dbReference type="Gene3D" id="3.40.50.720">
    <property type="entry name" value="NAD(P)-binding Rossmann-like Domain"/>
    <property type="match status" value="1"/>
</dbReference>
<dbReference type="Proteomes" id="UP001595692">
    <property type="component" value="Unassembled WGS sequence"/>
</dbReference>
<dbReference type="InterPro" id="IPR036291">
    <property type="entry name" value="NAD(P)-bd_dom_sf"/>
</dbReference>
<dbReference type="RefSeq" id="WP_377154003.1">
    <property type="nucleotide sequence ID" value="NZ_JBHSAF010000015.1"/>
</dbReference>
<evidence type="ECO:0000313" key="2">
    <source>
        <dbReference type="EMBL" id="MFC3914718.1"/>
    </source>
</evidence>
<accession>A0ABV8CRF9</accession>
<gene>
    <name evidence="2" type="ORF">ACFOSS_14810</name>
</gene>
<dbReference type="EMBL" id="JBHSAF010000015">
    <property type="protein sequence ID" value="MFC3914718.1"/>
    <property type="molecule type" value="Genomic_DNA"/>
</dbReference>
<evidence type="ECO:0000259" key="1">
    <source>
        <dbReference type="Pfam" id="PF01408"/>
    </source>
</evidence>
<proteinExistence type="predicted"/>
<protein>
    <submittedName>
        <fullName evidence="2">Gfo/Idh/MocA family protein</fullName>
    </submittedName>
</protein>